<dbReference type="AlphaFoldDB" id="A0AAN9EY17"/>
<proteinExistence type="predicted"/>
<sequence>MRNSWIEHLHFSAPDILSCMDMNSDMMLAWMSDGHASGILLVVGNTSSKRSKESGQDLQQVSNEMFISMHNPELLARWLPLNVVPLLS</sequence>
<keyword evidence="2" id="KW-1185">Reference proteome</keyword>
<comment type="caution">
    <text evidence="1">The sequence shown here is derived from an EMBL/GenBank/DDBJ whole genome shotgun (WGS) entry which is preliminary data.</text>
</comment>
<gene>
    <name evidence="1" type="ORF">RJT34_31081</name>
</gene>
<accession>A0AAN9EY17</accession>
<protein>
    <submittedName>
        <fullName evidence="1">Uncharacterized protein</fullName>
    </submittedName>
</protein>
<evidence type="ECO:0000313" key="2">
    <source>
        <dbReference type="Proteomes" id="UP001359559"/>
    </source>
</evidence>
<organism evidence="1 2">
    <name type="scientific">Clitoria ternatea</name>
    <name type="common">Butterfly pea</name>
    <dbReference type="NCBI Taxonomy" id="43366"/>
    <lineage>
        <taxon>Eukaryota</taxon>
        <taxon>Viridiplantae</taxon>
        <taxon>Streptophyta</taxon>
        <taxon>Embryophyta</taxon>
        <taxon>Tracheophyta</taxon>
        <taxon>Spermatophyta</taxon>
        <taxon>Magnoliopsida</taxon>
        <taxon>eudicotyledons</taxon>
        <taxon>Gunneridae</taxon>
        <taxon>Pentapetalae</taxon>
        <taxon>rosids</taxon>
        <taxon>fabids</taxon>
        <taxon>Fabales</taxon>
        <taxon>Fabaceae</taxon>
        <taxon>Papilionoideae</taxon>
        <taxon>50 kb inversion clade</taxon>
        <taxon>NPAAA clade</taxon>
        <taxon>indigoferoid/millettioid clade</taxon>
        <taxon>Phaseoleae</taxon>
        <taxon>Clitoria</taxon>
    </lineage>
</organism>
<name>A0AAN9EY17_CLITE</name>
<evidence type="ECO:0000313" key="1">
    <source>
        <dbReference type="EMBL" id="KAK7263490.1"/>
    </source>
</evidence>
<dbReference type="Proteomes" id="UP001359559">
    <property type="component" value="Unassembled WGS sequence"/>
</dbReference>
<dbReference type="EMBL" id="JAYKXN010000008">
    <property type="protein sequence ID" value="KAK7263490.1"/>
    <property type="molecule type" value="Genomic_DNA"/>
</dbReference>
<reference evidence="1 2" key="1">
    <citation type="submission" date="2024-01" db="EMBL/GenBank/DDBJ databases">
        <title>The genomes of 5 underutilized Papilionoideae crops provide insights into root nodulation and disease resistance.</title>
        <authorList>
            <person name="Yuan L."/>
        </authorList>
    </citation>
    <scope>NUCLEOTIDE SEQUENCE [LARGE SCALE GENOMIC DNA]</scope>
    <source>
        <strain evidence="1">LY-2023</strain>
        <tissue evidence="1">Leaf</tissue>
    </source>
</reference>